<sequence>MVIVDSEGVRVHATIPTSLVSRWLGNIKEFKMPFNELLQAERVDETEMFGEFFAI</sequence>
<proteinExistence type="predicted"/>
<dbReference type="EMBL" id="JASCZI010032771">
    <property type="protein sequence ID" value="MED6128529.1"/>
    <property type="molecule type" value="Genomic_DNA"/>
</dbReference>
<accession>A0ABU6RX67</accession>
<keyword evidence="2" id="KW-1185">Reference proteome</keyword>
<gene>
    <name evidence="1" type="ORF">PIB30_098760</name>
</gene>
<dbReference type="Proteomes" id="UP001341840">
    <property type="component" value="Unassembled WGS sequence"/>
</dbReference>
<evidence type="ECO:0000313" key="2">
    <source>
        <dbReference type="Proteomes" id="UP001341840"/>
    </source>
</evidence>
<protein>
    <submittedName>
        <fullName evidence="1">Uncharacterized protein</fullName>
    </submittedName>
</protein>
<evidence type="ECO:0000313" key="1">
    <source>
        <dbReference type="EMBL" id="MED6128529.1"/>
    </source>
</evidence>
<reference evidence="1 2" key="1">
    <citation type="journal article" date="2023" name="Plants (Basel)">
        <title>Bridging the Gap: Combining Genomics and Transcriptomics Approaches to Understand Stylosanthes scabra, an Orphan Legume from the Brazilian Caatinga.</title>
        <authorList>
            <person name="Ferreira-Neto J.R.C."/>
            <person name="da Silva M.D."/>
            <person name="Binneck E."/>
            <person name="de Melo N.F."/>
            <person name="da Silva R.H."/>
            <person name="de Melo A.L.T.M."/>
            <person name="Pandolfi V."/>
            <person name="Bustamante F.O."/>
            <person name="Brasileiro-Vidal A.C."/>
            <person name="Benko-Iseppon A.M."/>
        </authorList>
    </citation>
    <scope>NUCLEOTIDE SEQUENCE [LARGE SCALE GENOMIC DNA]</scope>
    <source>
        <tissue evidence="1">Leaves</tissue>
    </source>
</reference>
<comment type="caution">
    <text evidence="1">The sequence shown here is derived from an EMBL/GenBank/DDBJ whole genome shotgun (WGS) entry which is preliminary data.</text>
</comment>
<organism evidence="1 2">
    <name type="scientific">Stylosanthes scabra</name>
    <dbReference type="NCBI Taxonomy" id="79078"/>
    <lineage>
        <taxon>Eukaryota</taxon>
        <taxon>Viridiplantae</taxon>
        <taxon>Streptophyta</taxon>
        <taxon>Embryophyta</taxon>
        <taxon>Tracheophyta</taxon>
        <taxon>Spermatophyta</taxon>
        <taxon>Magnoliopsida</taxon>
        <taxon>eudicotyledons</taxon>
        <taxon>Gunneridae</taxon>
        <taxon>Pentapetalae</taxon>
        <taxon>rosids</taxon>
        <taxon>fabids</taxon>
        <taxon>Fabales</taxon>
        <taxon>Fabaceae</taxon>
        <taxon>Papilionoideae</taxon>
        <taxon>50 kb inversion clade</taxon>
        <taxon>dalbergioids sensu lato</taxon>
        <taxon>Dalbergieae</taxon>
        <taxon>Pterocarpus clade</taxon>
        <taxon>Stylosanthes</taxon>
    </lineage>
</organism>
<name>A0ABU6RX67_9FABA</name>